<feature type="compositionally biased region" description="Basic and acidic residues" evidence="1">
    <location>
        <begin position="82"/>
        <end position="92"/>
    </location>
</feature>
<sequence>MNPDITAEVIDASHHASGNNSSLVSRKSIEYQILDNPGMYPLLTLETQTNRRNIISRIMNARHPCWTDSPEKTSSSLVWKIREIRETRETRSTKKTKKNREESK</sequence>
<evidence type="ECO:0000256" key="1">
    <source>
        <dbReference type="SAM" id="MobiDB-lite"/>
    </source>
</evidence>
<dbReference type="EMBL" id="QGMZ01000010">
    <property type="protein sequence ID" value="PWR75450.1"/>
    <property type="molecule type" value="Genomic_DNA"/>
</dbReference>
<evidence type="ECO:0000313" key="2">
    <source>
        <dbReference type="EMBL" id="PWR75450.1"/>
    </source>
</evidence>
<proteinExistence type="predicted"/>
<evidence type="ECO:0000313" key="3">
    <source>
        <dbReference type="Proteomes" id="UP000245934"/>
    </source>
</evidence>
<name>A0A2V2N9P1_9EURY</name>
<feature type="region of interest" description="Disordered" evidence="1">
    <location>
        <begin position="82"/>
        <end position="104"/>
    </location>
</feature>
<dbReference type="GeneID" id="97609624"/>
<keyword evidence="3" id="KW-1185">Reference proteome</keyword>
<dbReference type="Proteomes" id="UP000245934">
    <property type="component" value="Unassembled WGS sequence"/>
</dbReference>
<reference evidence="2 3" key="1">
    <citation type="submission" date="2018-05" db="EMBL/GenBank/DDBJ databases">
        <title>Draft genome of Methanospirillum stamsii Pt1.</title>
        <authorList>
            <person name="Dueholm M.S."/>
            <person name="Nielsen P.H."/>
            <person name="Bakmann L.F."/>
            <person name="Otzen D.E."/>
        </authorList>
    </citation>
    <scope>NUCLEOTIDE SEQUENCE [LARGE SCALE GENOMIC DNA]</scope>
    <source>
        <strain evidence="2 3">Pt1</strain>
    </source>
</reference>
<feature type="region of interest" description="Disordered" evidence="1">
    <location>
        <begin position="1"/>
        <end position="24"/>
    </location>
</feature>
<accession>A0A2V2N9P1</accession>
<protein>
    <submittedName>
        <fullName evidence="2">Uncharacterized protein</fullName>
    </submittedName>
</protein>
<dbReference type="RefSeq" id="WP_109939969.1">
    <property type="nucleotide sequence ID" value="NZ_CP176366.1"/>
</dbReference>
<dbReference type="AlphaFoldDB" id="A0A2V2N9P1"/>
<gene>
    <name evidence="2" type="ORF">DLD82_04785</name>
</gene>
<comment type="caution">
    <text evidence="2">The sequence shown here is derived from an EMBL/GenBank/DDBJ whole genome shotgun (WGS) entry which is preliminary data.</text>
</comment>
<organism evidence="2 3">
    <name type="scientific">Methanospirillum stamsii</name>
    <dbReference type="NCBI Taxonomy" id="1277351"/>
    <lineage>
        <taxon>Archaea</taxon>
        <taxon>Methanobacteriati</taxon>
        <taxon>Methanobacteriota</taxon>
        <taxon>Stenosarchaea group</taxon>
        <taxon>Methanomicrobia</taxon>
        <taxon>Methanomicrobiales</taxon>
        <taxon>Methanospirillaceae</taxon>
        <taxon>Methanospirillum</taxon>
    </lineage>
</organism>